<proteinExistence type="predicted"/>
<reference evidence="3" key="1">
    <citation type="submission" date="2017-09" db="EMBL/GenBank/DDBJ databases">
        <title>Depth-based differentiation of microbial function through sediment-hosted aquifers and enrichment of novel symbionts in the deep terrestrial subsurface.</title>
        <authorList>
            <person name="Probst A.J."/>
            <person name="Ladd B."/>
            <person name="Jarett J.K."/>
            <person name="Geller-Mcgrath D.E."/>
            <person name="Sieber C.M.K."/>
            <person name="Emerson J.B."/>
            <person name="Anantharaman K."/>
            <person name="Thomas B.C."/>
            <person name="Malmstrom R."/>
            <person name="Stieglmeier M."/>
            <person name="Klingl A."/>
            <person name="Woyke T."/>
            <person name="Ryan C.M."/>
            <person name="Banfield J.F."/>
        </authorList>
    </citation>
    <scope>NUCLEOTIDE SEQUENCE [LARGE SCALE GENOMIC DNA]</scope>
</reference>
<dbReference type="EMBL" id="PFAY01000006">
    <property type="protein sequence ID" value="PIT93265.1"/>
    <property type="molecule type" value="Genomic_DNA"/>
</dbReference>
<feature type="transmembrane region" description="Helical" evidence="1">
    <location>
        <begin position="16"/>
        <end position="33"/>
    </location>
</feature>
<keyword evidence="1" id="KW-1133">Transmembrane helix</keyword>
<evidence type="ECO:0000256" key="1">
    <source>
        <dbReference type="SAM" id="Phobius"/>
    </source>
</evidence>
<name>A0A2M6WKF1_9BACT</name>
<sequence>MDQNINMDSSSGKGKAWLWILIILIIVLAWWALSSSKTQAPTTNLEEDNSTVEITVNNADEVVEDIDSLEGLDDASLDAEFNEIDAELETL</sequence>
<organism evidence="2 3">
    <name type="scientific">Candidatus Harrisonbacteria bacterium CG10_big_fil_rev_8_21_14_0_10_38_8</name>
    <dbReference type="NCBI Taxonomy" id="1974582"/>
    <lineage>
        <taxon>Bacteria</taxon>
        <taxon>Candidatus Harrisoniibacteriota</taxon>
    </lineage>
</organism>
<dbReference type="Proteomes" id="UP000229112">
    <property type="component" value="Unassembled WGS sequence"/>
</dbReference>
<keyword evidence="1" id="KW-0472">Membrane</keyword>
<protein>
    <submittedName>
        <fullName evidence="2">Uncharacterized protein</fullName>
    </submittedName>
</protein>
<gene>
    <name evidence="2" type="ORF">COU06_00720</name>
</gene>
<evidence type="ECO:0000313" key="2">
    <source>
        <dbReference type="EMBL" id="PIT93265.1"/>
    </source>
</evidence>
<evidence type="ECO:0000313" key="3">
    <source>
        <dbReference type="Proteomes" id="UP000229112"/>
    </source>
</evidence>
<accession>A0A2M6WKF1</accession>
<comment type="caution">
    <text evidence="2">The sequence shown here is derived from an EMBL/GenBank/DDBJ whole genome shotgun (WGS) entry which is preliminary data.</text>
</comment>
<keyword evidence="1" id="KW-0812">Transmembrane</keyword>
<dbReference type="AlphaFoldDB" id="A0A2M6WKF1"/>